<keyword evidence="2" id="KW-1003">Cell membrane</keyword>
<feature type="domain" description="EamA" evidence="7">
    <location>
        <begin position="9"/>
        <end position="81"/>
    </location>
</feature>
<evidence type="ECO:0000256" key="6">
    <source>
        <dbReference type="SAM" id="Phobius"/>
    </source>
</evidence>
<sequence length="105" mass="11772">MPVETWQERSLWSILYLGVFGSQIGFISYFYILQNLKASTVALVTLITPVFAMMLGAQLNDETITDSLVIGAMFVISGLGLYQFGETTIDSIRRKQLKKKSSELK</sequence>
<dbReference type="PANTHER" id="PTHR32322">
    <property type="entry name" value="INNER MEMBRANE TRANSPORTER"/>
    <property type="match status" value="1"/>
</dbReference>
<dbReference type="GO" id="GO:0005886">
    <property type="term" value="C:plasma membrane"/>
    <property type="evidence" value="ECO:0007669"/>
    <property type="project" value="UniProtKB-SubCell"/>
</dbReference>
<evidence type="ECO:0000256" key="2">
    <source>
        <dbReference type="ARBA" id="ARBA00022475"/>
    </source>
</evidence>
<organism evidence="8 9">
    <name type="scientific">Shewanella psychrophila</name>
    <dbReference type="NCBI Taxonomy" id="225848"/>
    <lineage>
        <taxon>Bacteria</taxon>
        <taxon>Pseudomonadati</taxon>
        <taxon>Pseudomonadota</taxon>
        <taxon>Gammaproteobacteria</taxon>
        <taxon>Alteromonadales</taxon>
        <taxon>Shewanellaceae</taxon>
        <taxon>Shewanella</taxon>
    </lineage>
</organism>
<keyword evidence="4 6" id="KW-1133">Transmembrane helix</keyword>
<dbReference type="STRING" id="225848.Sps_02762"/>
<gene>
    <name evidence="8" type="ORF">Sps_02762</name>
</gene>
<dbReference type="RefSeq" id="WP_237158081.1">
    <property type="nucleotide sequence ID" value="NZ_CP014782.1"/>
</dbReference>
<evidence type="ECO:0000259" key="7">
    <source>
        <dbReference type="Pfam" id="PF00892"/>
    </source>
</evidence>
<dbReference type="Pfam" id="PF00892">
    <property type="entry name" value="EamA"/>
    <property type="match status" value="1"/>
</dbReference>
<dbReference type="EMBL" id="CP014782">
    <property type="protein sequence ID" value="AQS37914.1"/>
    <property type="molecule type" value="Genomic_DNA"/>
</dbReference>
<dbReference type="KEGG" id="spsw:Sps_02762"/>
<dbReference type="Proteomes" id="UP000189545">
    <property type="component" value="Chromosome"/>
</dbReference>
<dbReference type="Gene3D" id="1.10.3730.20">
    <property type="match status" value="1"/>
</dbReference>
<evidence type="ECO:0000256" key="3">
    <source>
        <dbReference type="ARBA" id="ARBA00022692"/>
    </source>
</evidence>
<evidence type="ECO:0000313" key="8">
    <source>
        <dbReference type="EMBL" id="AQS37914.1"/>
    </source>
</evidence>
<feature type="transmembrane region" description="Helical" evidence="6">
    <location>
        <begin position="40"/>
        <end position="58"/>
    </location>
</feature>
<dbReference type="InterPro" id="IPR050638">
    <property type="entry name" value="AA-Vitamin_Transporters"/>
</dbReference>
<dbReference type="InterPro" id="IPR037185">
    <property type="entry name" value="EmrE-like"/>
</dbReference>
<keyword evidence="9" id="KW-1185">Reference proteome</keyword>
<accession>A0A1S6HQZ8</accession>
<evidence type="ECO:0000313" key="9">
    <source>
        <dbReference type="Proteomes" id="UP000189545"/>
    </source>
</evidence>
<dbReference type="AlphaFoldDB" id="A0A1S6HQZ8"/>
<dbReference type="InterPro" id="IPR000620">
    <property type="entry name" value="EamA_dom"/>
</dbReference>
<evidence type="ECO:0000256" key="4">
    <source>
        <dbReference type="ARBA" id="ARBA00022989"/>
    </source>
</evidence>
<evidence type="ECO:0000256" key="1">
    <source>
        <dbReference type="ARBA" id="ARBA00004651"/>
    </source>
</evidence>
<feature type="transmembrane region" description="Helical" evidence="6">
    <location>
        <begin position="12"/>
        <end position="33"/>
    </location>
</feature>
<reference evidence="8 9" key="1">
    <citation type="submission" date="2016-03" db="EMBL/GenBank/DDBJ databases">
        <title>Complete genome sequence of Shewanella psychrophila WP2, a deep sea bacterium isolated from west Pacific sediment.</title>
        <authorList>
            <person name="Xu G."/>
            <person name="Jian H."/>
        </authorList>
    </citation>
    <scope>NUCLEOTIDE SEQUENCE [LARGE SCALE GENOMIC DNA]</scope>
    <source>
        <strain evidence="8 9">WP2</strain>
    </source>
</reference>
<keyword evidence="5 6" id="KW-0472">Membrane</keyword>
<name>A0A1S6HQZ8_9GAMM</name>
<protein>
    <recommendedName>
        <fullName evidence="7">EamA domain-containing protein</fullName>
    </recommendedName>
</protein>
<keyword evidence="3 6" id="KW-0812">Transmembrane</keyword>
<proteinExistence type="predicted"/>
<comment type="subcellular location">
    <subcellularLocation>
        <location evidence="1">Cell membrane</location>
        <topology evidence="1">Multi-pass membrane protein</topology>
    </subcellularLocation>
</comment>
<evidence type="ECO:0000256" key="5">
    <source>
        <dbReference type="ARBA" id="ARBA00023136"/>
    </source>
</evidence>
<feature type="transmembrane region" description="Helical" evidence="6">
    <location>
        <begin position="64"/>
        <end position="85"/>
    </location>
</feature>
<dbReference type="SUPFAM" id="SSF103481">
    <property type="entry name" value="Multidrug resistance efflux transporter EmrE"/>
    <property type="match status" value="1"/>
</dbReference>
<dbReference type="PANTHER" id="PTHR32322:SF18">
    <property type="entry name" value="S-ADENOSYLMETHIONINE_S-ADENOSYLHOMOCYSTEINE TRANSPORTER"/>
    <property type="match status" value="1"/>
</dbReference>